<dbReference type="InterPro" id="IPR009057">
    <property type="entry name" value="Homeodomain-like_sf"/>
</dbReference>
<dbReference type="Pfam" id="PF22591">
    <property type="entry name" value="eIF3a_PCI_TPR-like"/>
    <property type="match status" value="1"/>
</dbReference>
<comment type="similarity">
    <text evidence="11">Belongs to the eIF-3 subunit A family.</text>
</comment>
<dbReference type="HAMAP" id="MF_03000">
    <property type="entry name" value="eIF3a"/>
    <property type="match status" value="1"/>
</dbReference>
<evidence type="ECO:0000256" key="12">
    <source>
        <dbReference type="SAM" id="Phobius"/>
    </source>
</evidence>
<dbReference type="Gene3D" id="1.25.40.860">
    <property type="match status" value="2"/>
</dbReference>
<feature type="domain" description="HTH psq-type" evidence="14">
    <location>
        <begin position="1342"/>
        <end position="1386"/>
    </location>
</feature>
<evidence type="ECO:0000313" key="16">
    <source>
        <dbReference type="EMBL" id="UYV83649.1"/>
    </source>
</evidence>
<evidence type="ECO:0000256" key="11">
    <source>
        <dbReference type="HAMAP-Rule" id="MF_03000"/>
    </source>
</evidence>
<dbReference type="Proteomes" id="UP001235939">
    <property type="component" value="Chromosome 23"/>
</dbReference>
<evidence type="ECO:0000256" key="1">
    <source>
        <dbReference type="ARBA" id="ARBA00004123"/>
    </source>
</evidence>
<dbReference type="InterPro" id="IPR006600">
    <property type="entry name" value="HTH_CenpB_DNA-bd_dom"/>
</dbReference>
<evidence type="ECO:0000259" key="15">
    <source>
        <dbReference type="Pfam" id="PF22591"/>
    </source>
</evidence>
<keyword evidence="10" id="KW-0539">Nucleus</keyword>
<evidence type="ECO:0000256" key="6">
    <source>
        <dbReference type="ARBA" id="ARBA00022917"/>
    </source>
</evidence>
<evidence type="ECO:0000256" key="3">
    <source>
        <dbReference type="ARBA" id="ARBA00022490"/>
    </source>
</evidence>
<keyword evidence="8" id="KW-0238">DNA-binding</keyword>
<dbReference type="EMBL" id="CP092885">
    <property type="protein sequence ID" value="UYV83649.1"/>
    <property type="molecule type" value="Genomic_DNA"/>
</dbReference>
<dbReference type="InterPro" id="IPR027512">
    <property type="entry name" value="EIF3A"/>
</dbReference>
<keyword evidence="5 12" id="KW-0812">Transmembrane</keyword>
<dbReference type="InterPro" id="IPR007889">
    <property type="entry name" value="HTH_Psq"/>
</dbReference>
<feature type="coiled-coil region" evidence="11">
    <location>
        <begin position="761"/>
        <end position="831"/>
    </location>
</feature>
<keyword evidence="6 11" id="KW-0648">Protein biosynthesis</keyword>
<evidence type="ECO:0000256" key="7">
    <source>
        <dbReference type="ARBA" id="ARBA00022989"/>
    </source>
</evidence>
<keyword evidence="17" id="KW-1185">Reference proteome</keyword>
<dbReference type="InterPro" id="IPR054711">
    <property type="entry name" value="eIF3a_PCI_TPR-like"/>
</dbReference>
<feature type="domain" description="eIF3a PCI" evidence="15">
    <location>
        <begin position="9"/>
        <end position="391"/>
    </location>
</feature>
<reference evidence="16 17" key="1">
    <citation type="submission" date="2022-03" db="EMBL/GenBank/DDBJ databases">
        <title>A chromosomal length assembly of Cordylochernes scorpioides.</title>
        <authorList>
            <person name="Zeh D."/>
            <person name="Zeh J."/>
        </authorList>
    </citation>
    <scope>NUCLEOTIDE SEQUENCE [LARGE SCALE GENOMIC DNA]</scope>
    <source>
        <strain evidence="16">IN4F17</strain>
        <tissue evidence="16">Whole Body</tissue>
    </source>
</reference>
<keyword evidence="4 11" id="KW-0396">Initiation factor</keyword>
<feature type="transmembrane region" description="Helical" evidence="12">
    <location>
        <begin position="1104"/>
        <end position="1128"/>
    </location>
</feature>
<evidence type="ECO:0000256" key="5">
    <source>
        <dbReference type="ARBA" id="ARBA00022692"/>
    </source>
</evidence>
<protein>
    <recommendedName>
        <fullName evidence="11">Eukaryotic translation initiation factor 3 subunit A</fullName>
        <shortName evidence="11">eIF3a</shortName>
    </recommendedName>
    <alternativeName>
        <fullName evidence="11">Eukaryotic translation initiation factor 3 subunit 10</fullName>
    </alternativeName>
</protein>
<feature type="domain" description="HTH CENPB-type" evidence="13">
    <location>
        <begin position="1407"/>
        <end position="1441"/>
    </location>
</feature>
<dbReference type="Pfam" id="PF03221">
    <property type="entry name" value="HTH_Tnp_Tc5"/>
    <property type="match status" value="1"/>
</dbReference>
<dbReference type="InterPro" id="IPR003689">
    <property type="entry name" value="ZIP"/>
</dbReference>
<proteinExistence type="inferred from homology"/>
<name>A0ABY6LS10_9ARAC</name>
<dbReference type="Gene3D" id="4.10.860.10">
    <property type="entry name" value="UVR domain"/>
    <property type="match status" value="1"/>
</dbReference>
<keyword evidence="3 11" id="KW-0963">Cytoplasm</keyword>
<sequence>MPHHFQKPENALKRASEFIEVGKHQRALSVLLDVVKSRRHRTWQKVHEPIILKYLALCVDLKKSHLAKEGLFHYRNMCQYVNAKSLEEAVGFYLRLAEARTERARADCHQLLPHIDDLDNVQTPESVILTAVSGEQPAITLLTPWVKFLWESYKHCLELLRNNSKVERLYHDIAQKAMKFCVAYERKTEFRKLYDNLRGHLGHLHKHGPHQVVAINLSNPESQALHLETRMVQLDTAITMELWQEAFKAIEDINALMSILSKSAKVSLLATYYQKVALVFWKAANILFHASSLLKYFQLVKETKRYSSSELQNLASRVVIAVLAIPRPSFFIDTDFLVERDESLFERHQIILASLLNLSTPPTKSSLIRDLVKLGLVTKAHPLVQEIYKLFVKEPYPVDICTLISDHYRKLYVEIPELKQYEQQIQDIALVSMLKTLSHIYVSLKFKELARMVPFAADHQLCLERKIVEAAKRNNLNLRFDHRNQCLHFRCDVSRADGDRQQTCLARLYSSLRGLMSSIRPKLVESNRESLKHRLVEVYDENKEVEYRALLERKRIIEERKELLETLCLQKEEEERKLLEQKQQRLREAEMERITREAEARTKQRILSEQNEMKKKVALEKLEQLKKTDIGAQLFERLEKKLEKIDSEEILYRQLEKEKIELSLRLRKQERMKDHVERAKRLEELPLLKREYEEYKIEARAIFEKSEEEKLRESIEEYHLNLQHKYRMDRIIKEKDKILNIFKAAKNYEYQVKLYKFNQILDREREKRLNERNQRRKEERKRDWLILREERERRRKLEEQRIAEEMHKAKLDEIESKKRAKEQEVEEKLRRDRQLRFDRLKEEQRFALWKPAAASSLWKSRRDDGEWERGSWRKVEEQSEWPTRSEARDWRAQELHRLCDGRSVSRAFDLGGFDGNERKGVCKWNPAPVVRSGERKARSDLEDWRRGEPDCFVPQGYRTGLGLANCFSGGVFAATFFMGLLPQVRESFEQILRKKGISTTFPYSEFLVFVGFFLSFFIEQLTITFKENKNQRTIKGQNFEAVCADDSNENILNDHYLNDEDHHSDIANLLTNEKGVKFILLLGSMGTHSIFEGLALGLQTTSVGLWNLFVGVLIHECLVGFGVGASVAKLKMPMRSCVKIAMFFSASIPLGQIFGLVFLFEENVKTQLMSTVLQALAAGTFVHVTFFEVIPAEFKSPGHRLSKTFFILVGTVRISLETCLGEVLVEWNAGCELCDLGFRIGLFSRILRLLFCEDIMGFWNRDPLNCYFCNVGIQDNLVHYLFHCPFLHEKRLEIREISELAHYNEQHMESPDQSKEDQADTKTLIEIMSGSAKNNWKRSQYHQLTYVEKMKIIEEIEQGKSHSQVSRERNIPRSTNSTILKNKFAIKSAFLKSNFSSTLKRDRDGEFPEIEEALFRWIRQGNAMKLAINGNILKEKAILLALKKWVKIILKLAMAG</sequence>
<dbReference type="SUPFAM" id="SSF46689">
    <property type="entry name" value="Homeodomain-like"/>
    <property type="match status" value="1"/>
</dbReference>
<keyword evidence="7 12" id="KW-1133">Transmembrane helix</keyword>
<feature type="transmembrane region" description="Helical" evidence="12">
    <location>
        <begin position="1140"/>
        <end position="1160"/>
    </location>
</feature>
<evidence type="ECO:0000256" key="2">
    <source>
        <dbReference type="ARBA" id="ARBA00004141"/>
    </source>
</evidence>
<dbReference type="PANTHER" id="PTHR14005:SF0">
    <property type="entry name" value="EUKARYOTIC TRANSLATION INITIATION FACTOR 3 SUBUNIT A"/>
    <property type="match status" value="1"/>
</dbReference>
<evidence type="ECO:0000259" key="14">
    <source>
        <dbReference type="Pfam" id="PF04218"/>
    </source>
</evidence>
<comment type="subunit">
    <text evidence="11">Component of the eukaryotic translation initiation factor 3 (eIF-3) complex.</text>
</comment>
<evidence type="ECO:0000256" key="8">
    <source>
        <dbReference type="ARBA" id="ARBA00023125"/>
    </source>
</evidence>
<comment type="function">
    <text evidence="11">RNA-binding component of the eukaryotic translation initiation factor 3 (eIF-3) complex, which is involved in protein synthesis of a specialized repertoire of mRNAs and, together with other initiation factors, stimulates binding of mRNA and methionyl-tRNAi to the 40S ribosome. The eIF-3 complex specifically targets and initiates translation of a subset of mRNAs involved in cell proliferation.</text>
</comment>
<accession>A0ABY6LS10</accession>
<evidence type="ECO:0000256" key="4">
    <source>
        <dbReference type="ARBA" id="ARBA00022540"/>
    </source>
</evidence>
<dbReference type="Pfam" id="PF02535">
    <property type="entry name" value="Zip"/>
    <property type="match status" value="1"/>
</dbReference>
<keyword evidence="9 12" id="KW-0472">Membrane</keyword>
<organism evidence="16 17">
    <name type="scientific">Cordylochernes scorpioides</name>
    <dbReference type="NCBI Taxonomy" id="51811"/>
    <lineage>
        <taxon>Eukaryota</taxon>
        <taxon>Metazoa</taxon>
        <taxon>Ecdysozoa</taxon>
        <taxon>Arthropoda</taxon>
        <taxon>Chelicerata</taxon>
        <taxon>Arachnida</taxon>
        <taxon>Pseudoscorpiones</taxon>
        <taxon>Cheliferoidea</taxon>
        <taxon>Chernetidae</taxon>
        <taxon>Cordylochernes</taxon>
    </lineage>
</organism>
<keyword evidence="11" id="KW-0694">RNA-binding</keyword>
<evidence type="ECO:0000256" key="9">
    <source>
        <dbReference type="ARBA" id="ARBA00023136"/>
    </source>
</evidence>
<dbReference type="Pfam" id="PF04218">
    <property type="entry name" value="CENP-B_N"/>
    <property type="match status" value="1"/>
</dbReference>
<dbReference type="PANTHER" id="PTHR14005">
    <property type="entry name" value="EUKARYOTIC TRANSLATION INITIATION FACTOR 3, THETA SUBUNIT"/>
    <property type="match status" value="1"/>
</dbReference>
<evidence type="ECO:0000256" key="10">
    <source>
        <dbReference type="ARBA" id="ARBA00023242"/>
    </source>
</evidence>
<gene>
    <name evidence="16" type="ORF">LAZ67_23001889</name>
</gene>
<evidence type="ECO:0000259" key="13">
    <source>
        <dbReference type="Pfam" id="PF03221"/>
    </source>
</evidence>
<feature type="transmembrane region" description="Helical" evidence="12">
    <location>
        <begin position="1006"/>
        <end position="1025"/>
    </location>
</feature>
<keyword evidence="11" id="KW-0175">Coiled coil</keyword>
<evidence type="ECO:0000313" key="17">
    <source>
        <dbReference type="Proteomes" id="UP001235939"/>
    </source>
</evidence>
<comment type="subcellular location">
    <subcellularLocation>
        <location evidence="11">Cytoplasm</location>
    </subcellularLocation>
    <subcellularLocation>
        <location evidence="2">Membrane</location>
        <topology evidence="2">Multi-pass membrane protein</topology>
    </subcellularLocation>
    <subcellularLocation>
        <location evidence="1">Nucleus</location>
    </subcellularLocation>
</comment>
<feature type="coiled-coil region" evidence="11">
    <location>
        <begin position="547"/>
        <end position="685"/>
    </location>
</feature>
<dbReference type="Gene3D" id="1.10.10.60">
    <property type="entry name" value="Homeodomain-like"/>
    <property type="match status" value="2"/>
</dbReference>